<dbReference type="Gene3D" id="3.40.50.720">
    <property type="entry name" value="NAD(P)-binding Rossmann-like Domain"/>
    <property type="match status" value="1"/>
</dbReference>
<dbReference type="SMART" id="SM00822">
    <property type="entry name" value="PKS_KR"/>
    <property type="match status" value="1"/>
</dbReference>
<feature type="domain" description="Ketoreductase" evidence="2">
    <location>
        <begin position="6"/>
        <end position="180"/>
    </location>
</feature>
<dbReference type="InterPro" id="IPR036291">
    <property type="entry name" value="NAD(P)-bd_dom_sf"/>
</dbReference>
<dbReference type="PANTHER" id="PTHR43975:SF2">
    <property type="entry name" value="EG:BACR7A4.14 PROTEIN-RELATED"/>
    <property type="match status" value="1"/>
</dbReference>
<dbReference type="PRINTS" id="PR00080">
    <property type="entry name" value="SDRFAMILY"/>
</dbReference>
<protein>
    <submittedName>
        <fullName evidence="3">3-oxoacyl-[acyl-carrier protein] reductase</fullName>
        <ecNumber evidence="3">1.1.1.100</ecNumber>
    </submittedName>
</protein>
<accession>A0A109BHT9</accession>
<dbReference type="PATRIC" id="fig|121290.4.peg.246"/>
<dbReference type="EC" id="1.1.1.100" evidence="3"/>
<dbReference type="PANTHER" id="PTHR43975">
    <property type="entry name" value="ZGC:101858"/>
    <property type="match status" value="1"/>
</dbReference>
<comment type="caution">
    <text evidence="3">The sequence shown here is derived from an EMBL/GenBank/DDBJ whole genome shotgun (WGS) entry which is preliminary data.</text>
</comment>
<keyword evidence="4" id="KW-1185">Reference proteome</keyword>
<dbReference type="Pfam" id="PF13561">
    <property type="entry name" value="adh_short_C2"/>
    <property type="match status" value="1"/>
</dbReference>
<dbReference type="STRING" id="121290.APY04_1707"/>
<dbReference type="GO" id="GO:0004316">
    <property type="term" value="F:3-oxoacyl-[acyl-carrier-protein] reductase (NADPH) activity"/>
    <property type="evidence" value="ECO:0007669"/>
    <property type="project" value="UniProtKB-EC"/>
</dbReference>
<dbReference type="AlphaFoldDB" id="A0A109BHT9"/>
<organism evidence="3 4">
    <name type="scientific">Hyphomicrobium sulfonivorans</name>
    <dbReference type="NCBI Taxonomy" id="121290"/>
    <lineage>
        <taxon>Bacteria</taxon>
        <taxon>Pseudomonadati</taxon>
        <taxon>Pseudomonadota</taxon>
        <taxon>Alphaproteobacteria</taxon>
        <taxon>Hyphomicrobiales</taxon>
        <taxon>Hyphomicrobiaceae</taxon>
        <taxon>Hyphomicrobium</taxon>
    </lineage>
</organism>
<gene>
    <name evidence="3" type="ORF">APY04_1707</name>
</gene>
<evidence type="ECO:0000313" key="3">
    <source>
        <dbReference type="EMBL" id="KWT69101.1"/>
    </source>
</evidence>
<name>A0A109BHT9_HYPSL</name>
<proteinExistence type="inferred from homology"/>
<dbReference type="InterPro" id="IPR057326">
    <property type="entry name" value="KR_dom"/>
</dbReference>
<keyword evidence="3" id="KW-0560">Oxidoreductase</keyword>
<evidence type="ECO:0000313" key="4">
    <source>
        <dbReference type="Proteomes" id="UP000059074"/>
    </source>
</evidence>
<dbReference type="SUPFAM" id="SSF51735">
    <property type="entry name" value="NAD(P)-binding Rossmann-fold domains"/>
    <property type="match status" value="1"/>
</dbReference>
<dbReference type="Proteomes" id="UP000059074">
    <property type="component" value="Unassembled WGS sequence"/>
</dbReference>
<dbReference type="PRINTS" id="PR00081">
    <property type="entry name" value="GDHRDH"/>
</dbReference>
<dbReference type="OrthoDB" id="7930933at2"/>
<reference evidence="3 4" key="1">
    <citation type="submission" date="2015-10" db="EMBL/GenBank/DDBJ databases">
        <title>Transcriptomic analysis of a linuron degrading triple-species bacterial consortium.</title>
        <authorList>
            <person name="Albers P."/>
        </authorList>
    </citation>
    <scope>NUCLEOTIDE SEQUENCE [LARGE SCALE GENOMIC DNA]</scope>
    <source>
        <strain evidence="3 4">WDL6</strain>
    </source>
</reference>
<dbReference type="EMBL" id="LMTR01000049">
    <property type="protein sequence ID" value="KWT69101.1"/>
    <property type="molecule type" value="Genomic_DNA"/>
</dbReference>
<dbReference type="CDD" id="cd05233">
    <property type="entry name" value="SDR_c"/>
    <property type="match status" value="1"/>
</dbReference>
<dbReference type="FunFam" id="3.40.50.720:FF:000084">
    <property type="entry name" value="Short-chain dehydrogenase reductase"/>
    <property type="match status" value="1"/>
</dbReference>
<evidence type="ECO:0000259" key="2">
    <source>
        <dbReference type="SMART" id="SM00822"/>
    </source>
</evidence>
<evidence type="ECO:0000256" key="1">
    <source>
        <dbReference type="ARBA" id="ARBA00006484"/>
    </source>
</evidence>
<dbReference type="RefSeq" id="WP_068461539.1">
    <property type="nucleotide sequence ID" value="NZ_LMTR01000049.1"/>
</dbReference>
<sequence>MGTETKVAVITGASSGIGRAIAERFLENGYRLALMARSEEGLLEIKRKSPENVIVVPGDVTKADSLDRLVEESIKAYGAVDVVIPNAGAAKVVPFTESGPDAIAEQFNLNFVAATETVRKFLPHIAPQGSVIFITTFLTTVGFPGLAIYNSSKAALKSFAQTLAVELAPQGIRVNSIAPGPIGTPLWGKVGLPADVLASVAEAVNARLMPGRFGEPADIADTALFLASPGAKNIYGQEIVVDGGYTIG</sequence>
<comment type="similarity">
    <text evidence="1">Belongs to the short-chain dehydrogenases/reductases (SDR) family.</text>
</comment>
<dbReference type="InterPro" id="IPR002347">
    <property type="entry name" value="SDR_fam"/>
</dbReference>